<reference evidence="4" key="1">
    <citation type="journal article" date="2019" name="Int. J. Syst. Evol. Microbiol.">
        <title>The Global Catalogue of Microorganisms (GCM) 10K type strain sequencing project: providing services to taxonomists for standard genome sequencing and annotation.</title>
        <authorList>
            <consortium name="The Broad Institute Genomics Platform"/>
            <consortium name="The Broad Institute Genome Sequencing Center for Infectious Disease"/>
            <person name="Wu L."/>
            <person name="Ma J."/>
        </authorList>
    </citation>
    <scope>NUCLEOTIDE SEQUENCE [LARGE SCALE GENOMIC DNA]</scope>
    <source>
        <strain evidence="4">JCM 18303</strain>
    </source>
</reference>
<protein>
    <recommendedName>
        <fullName evidence="2">Methyltransferase domain-containing protein</fullName>
    </recommendedName>
</protein>
<evidence type="ECO:0000313" key="3">
    <source>
        <dbReference type="EMBL" id="GAA5168107.1"/>
    </source>
</evidence>
<dbReference type="SUPFAM" id="SSF53335">
    <property type="entry name" value="S-adenosyl-L-methionine-dependent methyltransferases"/>
    <property type="match status" value="1"/>
</dbReference>
<evidence type="ECO:0000259" key="2">
    <source>
        <dbReference type="Pfam" id="PF13649"/>
    </source>
</evidence>
<dbReference type="InterPro" id="IPR029063">
    <property type="entry name" value="SAM-dependent_MTases_sf"/>
</dbReference>
<accession>A0ABP9QVH6</accession>
<sequence>MQEARGIPPEILALVPESPWKHDPKHFTAPAEPHDTPSRDAALALLDGGRGEVLDVGCGGGSASLAVADRAKLLVGVDHNPGMLEVFAADCAARGLEHRTVLGGWPEAAAEAGPADAVLCHHVGYNTVDFPPFLRALTGAARRGVVVELTGQHPMAWLDPLWVRFHGLRRPAPATADDAVAVLEELGISPRVTRWERPARLPEDPVWVARRLCLPADRVDEVAAALAEIPPRPRVTVTITW</sequence>
<dbReference type="InterPro" id="IPR041698">
    <property type="entry name" value="Methyltransf_25"/>
</dbReference>
<gene>
    <name evidence="3" type="ORF">GCM10023321_61730</name>
</gene>
<feature type="domain" description="Methyltransferase" evidence="2">
    <location>
        <begin position="53"/>
        <end position="138"/>
    </location>
</feature>
<dbReference type="Pfam" id="PF13649">
    <property type="entry name" value="Methyltransf_25"/>
    <property type="match status" value="1"/>
</dbReference>
<name>A0ABP9QVH6_9PSEU</name>
<dbReference type="Gene3D" id="3.40.50.150">
    <property type="entry name" value="Vaccinia Virus protein VP39"/>
    <property type="match status" value="1"/>
</dbReference>
<keyword evidence="4" id="KW-1185">Reference proteome</keyword>
<dbReference type="Proteomes" id="UP001428817">
    <property type="component" value="Unassembled WGS sequence"/>
</dbReference>
<dbReference type="EMBL" id="BAABJP010000039">
    <property type="protein sequence ID" value="GAA5168107.1"/>
    <property type="molecule type" value="Genomic_DNA"/>
</dbReference>
<feature type="region of interest" description="Disordered" evidence="1">
    <location>
        <begin position="18"/>
        <end position="37"/>
    </location>
</feature>
<proteinExistence type="predicted"/>
<organism evidence="3 4">
    <name type="scientific">Pseudonocardia eucalypti</name>
    <dbReference type="NCBI Taxonomy" id="648755"/>
    <lineage>
        <taxon>Bacteria</taxon>
        <taxon>Bacillati</taxon>
        <taxon>Actinomycetota</taxon>
        <taxon>Actinomycetes</taxon>
        <taxon>Pseudonocardiales</taxon>
        <taxon>Pseudonocardiaceae</taxon>
        <taxon>Pseudonocardia</taxon>
    </lineage>
</organism>
<feature type="compositionally biased region" description="Basic and acidic residues" evidence="1">
    <location>
        <begin position="19"/>
        <end position="37"/>
    </location>
</feature>
<evidence type="ECO:0000313" key="4">
    <source>
        <dbReference type="Proteomes" id="UP001428817"/>
    </source>
</evidence>
<comment type="caution">
    <text evidence="3">The sequence shown here is derived from an EMBL/GenBank/DDBJ whole genome shotgun (WGS) entry which is preliminary data.</text>
</comment>
<evidence type="ECO:0000256" key="1">
    <source>
        <dbReference type="SAM" id="MobiDB-lite"/>
    </source>
</evidence>